<evidence type="ECO:0000313" key="2">
    <source>
        <dbReference type="Proteomes" id="UP000308600"/>
    </source>
</evidence>
<organism evidence="1 2">
    <name type="scientific">Pluteus cervinus</name>
    <dbReference type="NCBI Taxonomy" id="181527"/>
    <lineage>
        <taxon>Eukaryota</taxon>
        <taxon>Fungi</taxon>
        <taxon>Dikarya</taxon>
        <taxon>Basidiomycota</taxon>
        <taxon>Agaricomycotina</taxon>
        <taxon>Agaricomycetes</taxon>
        <taxon>Agaricomycetidae</taxon>
        <taxon>Agaricales</taxon>
        <taxon>Pluteineae</taxon>
        <taxon>Pluteaceae</taxon>
        <taxon>Pluteus</taxon>
    </lineage>
</organism>
<name>A0ACD3AH38_9AGAR</name>
<gene>
    <name evidence="1" type="ORF">BDN72DRAFT_962778</name>
</gene>
<protein>
    <submittedName>
        <fullName evidence="1">Uncharacterized protein</fullName>
    </submittedName>
</protein>
<dbReference type="Proteomes" id="UP000308600">
    <property type="component" value="Unassembled WGS sequence"/>
</dbReference>
<proteinExistence type="predicted"/>
<sequence length="407" mass="46676">MVDFPFELVERFLFHIDQDPIHPRHRLATLLNCCRVCRLWSSVAQPLLFSAITVKPVASRTRMLHQRFQADPQLRRYVKALCLTADLSLRCRDVDSVISSLPNLKRLLLLSSFSHTQDPATALQTQLPRLFRSRYLTSLSLCGLLDISCNLFYHCQVLEELAIKRTTFTVDAAATLPPESLKSRLQRFVVSYGRDSSQEEFGILHWMIGPKSAFNLEDLKMFLAIDHSDGYNSSETICRFIPHVAAHIQTFLLVPFNNPPPPSLISKVNSDRFHNLRVATIILRQEVCVSGSRNMVPWLLNWLSNLPHPERLEGLVLPMSVQVNVPTEFYLRKQGWADLDALLNLQFPNLRTLCIFVEACTGWKLDVCTYLQSYFPALANRNILCLRNFDYDSYISQMEAGWFDDAV</sequence>
<evidence type="ECO:0000313" key="1">
    <source>
        <dbReference type="EMBL" id="TFK65072.1"/>
    </source>
</evidence>
<keyword evidence="2" id="KW-1185">Reference proteome</keyword>
<dbReference type="EMBL" id="ML208449">
    <property type="protein sequence ID" value="TFK65072.1"/>
    <property type="molecule type" value="Genomic_DNA"/>
</dbReference>
<accession>A0ACD3AH38</accession>
<reference evidence="1 2" key="1">
    <citation type="journal article" date="2019" name="Nat. Ecol. Evol.">
        <title>Megaphylogeny resolves global patterns of mushroom evolution.</title>
        <authorList>
            <person name="Varga T."/>
            <person name="Krizsan K."/>
            <person name="Foldi C."/>
            <person name="Dima B."/>
            <person name="Sanchez-Garcia M."/>
            <person name="Sanchez-Ramirez S."/>
            <person name="Szollosi G.J."/>
            <person name="Szarkandi J.G."/>
            <person name="Papp V."/>
            <person name="Albert L."/>
            <person name="Andreopoulos W."/>
            <person name="Angelini C."/>
            <person name="Antonin V."/>
            <person name="Barry K.W."/>
            <person name="Bougher N.L."/>
            <person name="Buchanan P."/>
            <person name="Buyck B."/>
            <person name="Bense V."/>
            <person name="Catcheside P."/>
            <person name="Chovatia M."/>
            <person name="Cooper J."/>
            <person name="Damon W."/>
            <person name="Desjardin D."/>
            <person name="Finy P."/>
            <person name="Geml J."/>
            <person name="Haridas S."/>
            <person name="Hughes K."/>
            <person name="Justo A."/>
            <person name="Karasinski D."/>
            <person name="Kautmanova I."/>
            <person name="Kiss B."/>
            <person name="Kocsube S."/>
            <person name="Kotiranta H."/>
            <person name="LaButti K.M."/>
            <person name="Lechner B.E."/>
            <person name="Liimatainen K."/>
            <person name="Lipzen A."/>
            <person name="Lukacs Z."/>
            <person name="Mihaltcheva S."/>
            <person name="Morgado L.N."/>
            <person name="Niskanen T."/>
            <person name="Noordeloos M.E."/>
            <person name="Ohm R.A."/>
            <person name="Ortiz-Santana B."/>
            <person name="Ovrebo C."/>
            <person name="Racz N."/>
            <person name="Riley R."/>
            <person name="Savchenko A."/>
            <person name="Shiryaev A."/>
            <person name="Soop K."/>
            <person name="Spirin V."/>
            <person name="Szebenyi C."/>
            <person name="Tomsovsky M."/>
            <person name="Tulloss R.E."/>
            <person name="Uehling J."/>
            <person name="Grigoriev I.V."/>
            <person name="Vagvolgyi C."/>
            <person name="Papp T."/>
            <person name="Martin F.M."/>
            <person name="Miettinen O."/>
            <person name="Hibbett D.S."/>
            <person name="Nagy L.G."/>
        </authorList>
    </citation>
    <scope>NUCLEOTIDE SEQUENCE [LARGE SCALE GENOMIC DNA]</scope>
    <source>
        <strain evidence="1 2">NL-1719</strain>
    </source>
</reference>